<evidence type="ECO:0000256" key="7">
    <source>
        <dbReference type="ARBA" id="ARBA00023136"/>
    </source>
</evidence>
<evidence type="ECO:0000256" key="3">
    <source>
        <dbReference type="ARBA" id="ARBA00022679"/>
    </source>
</evidence>
<evidence type="ECO:0000256" key="6">
    <source>
        <dbReference type="ARBA" id="ARBA00022989"/>
    </source>
</evidence>
<dbReference type="InterPro" id="IPR001173">
    <property type="entry name" value="Glyco_trans_2-like"/>
</dbReference>
<evidence type="ECO:0000256" key="5">
    <source>
        <dbReference type="ARBA" id="ARBA00022985"/>
    </source>
</evidence>
<evidence type="ECO:0000256" key="1">
    <source>
        <dbReference type="ARBA" id="ARBA00022475"/>
    </source>
</evidence>
<evidence type="ECO:0000313" key="11">
    <source>
        <dbReference type="Proteomes" id="UP000546031"/>
    </source>
</evidence>
<proteinExistence type="predicted"/>
<name>A0A850H2K7_9SPHN</name>
<evidence type="ECO:0000256" key="2">
    <source>
        <dbReference type="ARBA" id="ARBA00022676"/>
    </source>
</evidence>
<feature type="domain" description="Glycosyltransferase 2-like" evidence="9">
    <location>
        <begin position="5"/>
        <end position="134"/>
    </location>
</feature>
<dbReference type="AlphaFoldDB" id="A0A850H2K7"/>
<dbReference type="EMBL" id="JABWTA010000001">
    <property type="protein sequence ID" value="NVE93354.1"/>
    <property type="molecule type" value="Genomic_DNA"/>
</dbReference>
<dbReference type="GO" id="GO:0099621">
    <property type="term" value="F:undecaprenyl-phosphate 4-deoxy-4-formamido-L-arabinose transferase activity"/>
    <property type="evidence" value="ECO:0007669"/>
    <property type="project" value="TreeGrafter"/>
</dbReference>
<keyword evidence="4 8" id="KW-0812">Transmembrane</keyword>
<dbReference type="Gene3D" id="3.90.550.10">
    <property type="entry name" value="Spore Coat Polysaccharide Biosynthesis Protein SpsA, Chain A"/>
    <property type="match status" value="1"/>
</dbReference>
<dbReference type="Proteomes" id="UP000546031">
    <property type="component" value="Unassembled WGS sequence"/>
</dbReference>
<dbReference type="InterPro" id="IPR029044">
    <property type="entry name" value="Nucleotide-diphossugar_trans"/>
</dbReference>
<dbReference type="PANTHER" id="PTHR48090:SF3">
    <property type="entry name" value="UNDECAPRENYL-PHOSPHATE 4-DEOXY-4-FORMAMIDO-L-ARABINOSE TRANSFERASE"/>
    <property type="match status" value="1"/>
</dbReference>
<keyword evidence="3 10" id="KW-0808">Transferase</keyword>
<keyword evidence="5" id="KW-0448">Lipopolysaccharide biosynthesis</keyword>
<feature type="transmembrane region" description="Helical" evidence="8">
    <location>
        <begin position="265"/>
        <end position="287"/>
    </location>
</feature>
<keyword evidence="1" id="KW-1003">Cell membrane</keyword>
<comment type="caution">
    <text evidence="10">The sequence shown here is derived from an EMBL/GenBank/DDBJ whole genome shotgun (WGS) entry which is preliminary data.</text>
</comment>
<dbReference type="InterPro" id="IPR050256">
    <property type="entry name" value="Glycosyltransferase_2"/>
</dbReference>
<sequence length="326" mass="35744">MKSVSIVVPLYNEEDNVELLCRDIAAHCADLPGIEVVLVDDGSSDATLSEARRMMLEMPMVKVVELDGNFGQTAAMAAGVELASGEVVVTMDGDLQNDPKDIPRLLALIEDGHDIAVGWRKKRQDGGARVVISKIANRMMGKILGVQVQDSGCSLKAYKAPLIKGIPLYGEMHRFIPALCSLAGAKLAEIEVNHRARQFGVSKYGFSRIQKVFFDIISIRALLSYARHPLRWIQLPLLFGLIPAIVMLLVGYFTNGYVSVIEAAVAFVFFSFSIFILAWGLLGALFAQIEPSVARYARLAAGLPSSNRETLEQMMDQQMMDHTNNG</sequence>
<organism evidence="10 11">
    <name type="scientific">Altererythrobacter lutimaris</name>
    <dbReference type="NCBI Taxonomy" id="2743979"/>
    <lineage>
        <taxon>Bacteria</taxon>
        <taxon>Pseudomonadati</taxon>
        <taxon>Pseudomonadota</taxon>
        <taxon>Alphaproteobacteria</taxon>
        <taxon>Sphingomonadales</taxon>
        <taxon>Erythrobacteraceae</taxon>
        <taxon>Altererythrobacter</taxon>
    </lineage>
</organism>
<evidence type="ECO:0000256" key="4">
    <source>
        <dbReference type="ARBA" id="ARBA00022692"/>
    </source>
</evidence>
<gene>
    <name evidence="10" type="ORF">HUO12_00415</name>
</gene>
<keyword evidence="6 8" id="KW-1133">Transmembrane helix</keyword>
<dbReference type="GO" id="GO:0009103">
    <property type="term" value="P:lipopolysaccharide biosynthetic process"/>
    <property type="evidence" value="ECO:0007669"/>
    <property type="project" value="UniProtKB-KW"/>
</dbReference>
<evidence type="ECO:0000256" key="8">
    <source>
        <dbReference type="SAM" id="Phobius"/>
    </source>
</evidence>
<evidence type="ECO:0000313" key="10">
    <source>
        <dbReference type="EMBL" id="NVE93354.1"/>
    </source>
</evidence>
<keyword evidence="11" id="KW-1185">Reference proteome</keyword>
<feature type="transmembrane region" description="Helical" evidence="8">
    <location>
        <begin position="232"/>
        <end position="253"/>
    </location>
</feature>
<dbReference type="Pfam" id="PF00535">
    <property type="entry name" value="Glycos_transf_2"/>
    <property type="match status" value="1"/>
</dbReference>
<evidence type="ECO:0000259" key="9">
    <source>
        <dbReference type="Pfam" id="PF00535"/>
    </source>
</evidence>
<keyword evidence="2" id="KW-0328">Glycosyltransferase</keyword>
<accession>A0A850H2K7</accession>
<dbReference type="GO" id="GO:0005886">
    <property type="term" value="C:plasma membrane"/>
    <property type="evidence" value="ECO:0007669"/>
    <property type="project" value="TreeGrafter"/>
</dbReference>
<keyword evidence="7 8" id="KW-0472">Membrane</keyword>
<dbReference type="SUPFAM" id="SSF53448">
    <property type="entry name" value="Nucleotide-diphospho-sugar transferases"/>
    <property type="match status" value="1"/>
</dbReference>
<dbReference type="CDD" id="cd04187">
    <property type="entry name" value="DPM1_like_bac"/>
    <property type="match status" value="1"/>
</dbReference>
<dbReference type="PANTHER" id="PTHR48090">
    <property type="entry name" value="UNDECAPRENYL-PHOSPHATE 4-DEOXY-4-FORMAMIDO-L-ARABINOSE TRANSFERASE-RELATED"/>
    <property type="match status" value="1"/>
</dbReference>
<protein>
    <submittedName>
        <fullName evidence="10">Glycosyltransferase family 2 protein</fullName>
    </submittedName>
</protein>
<reference evidence="10 11" key="1">
    <citation type="submission" date="2020-06" db="EMBL/GenBank/DDBJ databases">
        <title>Altererythrobacter lutimaris sp. nov., a marine bacterium isolated from a tidal flat.</title>
        <authorList>
            <person name="Kim D."/>
            <person name="Yoo Y."/>
            <person name="Kim J.-J."/>
        </authorList>
    </citation>
    <scope>NUCLEOTIDE SEQUENCE [LARGE SCALE GENOMIC DNA]</scope>
    <source>
        <strain evidence="10 11">JGD-16</strain>
    </source>
</reference>